<dbReference type="PROSITE" id="PS01186">
    <property type="entry name" value="EGF_2"/>
    <property type="match status" value="9"/>
</dbReference>
<proteinExistence type="predicted"/>
<comment type="subcellular location">
    <subcellularLocation>
        <location evidence="1">Membrane</location>
        <topology evidence="1">Single-pass type I membrane protein</topology>
    </subcellularLocation>
</comment>
<dbReference type="InterPro" id="IPR000742">
    <property type="entry name" value="EGF"/>
</dbReference>
<dbReference type="GO" id="GO:0048608">
    <property type="term" value="P:reproductive structure development"/>
    <property type="evidence" value="ECO:0007669"/>
    <property type="project" value="UniProtKB-ARBA"/>
</dbReference>
<accession>A0A7R8ZUL3</accession>
<dbReference type="GO" id="GO:0010160">
    <property type="term" value="P:formation of animal organ boundary"/>
    <property type="evidence" value="ECO:0007669"/>
    <property type="project" value="UniProtKB-ARBA"/>
</dbReference>
<organism evidence="14">
    <name type="scientific">Cyprideis torosa</name>
    <dbReference type="NCBI Taxonomy" id="163714"/>
    <lineage>
        <taxon>Eukaryota</taxon>
        <taxon>Metazoa</taxon>
        <taxon>Ecdysozoa</taxon>
        <taxon>Arthropoda</taxon>
        <taxon>Crustacea</taxon>
        <taxon>Oligostraca</taxon>
        <taxon>Ostracoda</taxon>
        <taxon>Podocopa</taxon>
        <taxon>Podocopida</taxon>
        <taxon>Cytherocopina</taxon>
        <taxon>Cytheroidea</taxon>
        <taxon>Cytherideidae</taxon>
        <taxon>Cyprideis</taxon>
    </lineage>
</organism>
<reference evidence="14" key="1">
    <citation type="submission" date="2020-11" db="EMBL/GenBank/DDBJ databases">
        <authorList>
            <person name="Tran Van P."/>
        </authorList>
    </citation>
    <scope>NUCLEOTIDE SEQUENCE</scope>
</reference>
<dbReference type="PANTHER" id="PTHR24049">
    <property type="entry name" value="CRUMBS FAMILY MEMBER"/>
    <property type="match status" value="1"/>
</dbReference>
<dbReference type="FunFam" id="2.10.25.10:FF:000117">
    <property type="entry name" value="Delta-like protein"/>
    <property type="match status" value="1"/>
</dbReference>
<feature type="disulfide bond" evidence="13">
    <location>
        <begin position="64"/>
        <end position="73"/>
    </location>
</feature>
<dbReference type="Gene3D" id="2.10.25.10">
    <property type="entry name" value="Laminin"/>
    <property type="match status" value="12"/>
</dbReference>
<dbReference type="GO" id="GO:0007399">
    <property type="term" value="P:nervous system development"/>
    <property type="evidence" value="ECO:0007669"/>
    <property type="project" value="UniProtKB-ARBA"/>
</dbReference>
<dbReference type="InterPro" id="IPR056986">
    <property type="entry name" value="JAG1_1/2_dom"/>
</dbReference>
<dbReference type="PROSITE" id="PS01187">
    <property type="entry name" value="EGF_CA"/>
    <property type="match status" value="5"/>
</dbReference>
<dbReference type="PROSITE" id="PS00010">
    <property type="entry name" value="ASX_HYDROXYL"/>
    <property type="match status" value="8"/>
</dbReference>
<dbReference type="PRINTS" id="PR02059">
    <property type="entry name" value="JAGGEDFAMILY"/>
</dbReference>
<dbReference type="FunFam" id="2.10.25.10:FF:000080">
    <property type="entry name" value="Neurogenic locus notch 1"/>
    <property type="match status" value="1"/>
</dbReference>
<feature type="disulfide bond" evidence="13">
    <location>
        <begin position="501"/>
        <end position="510"/>
    </location>
</feature>
<dbReference type="InterPro" id="IPR000152">
    <property type="entry name" value="EGF-type_Asp/Asn_hydroxyl_site"/>
</dbReference>
<evidence type="ECO:0000256" key="10">
    <source>
        <dbReference type="ARBA" id="ARBA00023136"/>
    </source>
</evidence>
<keyword evidence="4" id="KW-0812">Transmembrane</keyword>
<dbReference type="GO" id="GO:0007548">
    <property type="term" value="P:sex differentiation"/>
    <property type="evidence" value="ECO:0007669"/>
    <property type="project" value="UniProtKB-ARBA"/>
</dbReference>
<dbReference type="Pfam" id="PF23575">
    <property type="entry name" value="JAG1"/>
    <property type="match status" value="1"/>
</dbReference>
<dbReference type="FunFam" id="2.10.25.10:FF:000321">
    <property type="entry name" value="Protein delta homolog 1"/>
    <property type="match status" value="1"/>
</dbReference>
<feature type="disulfide bond" evidence="13">
    <location>
        <begin position="358"/>
        <end position="367"/>
    </location>
</feature>
<dbReference type="EMBL" id="OB664393">
    <property type="protein sequence ID" value="CAD7232227.1"/>
    <property type="molecule type" value="Genomic_DNA"/>
</dbReference>
<evidence type="ECO:0000256" key="4">
    <source>
        <dbReference type="ARBA" id="ARBA00022692"/>
    </source>
</evidence>
<feature type="disulfide bond" evidence="13">
    <location>
        <begin position="320"/>
        <end position="329"/>
    </location>
</feature>
<dbReference type="InterPro" id="IPR001881">
    <property type="entry name" value="EGF-like_Ca-bd_dom"/>
</dbReference>
<dbReference type="InterPro" id="IPR009030">
    <property type="entry name" value="Growth_fac_rcpt_cys_sf"/>
</dbReference>
<keyword evidence="10" id="KW-0472">Membrane</keyword>
<dbReference type="GO" id="GO:0009986">
    <property type="term" value="C:cell surface"/>
    <property type="evidence" value="ECO:0007669"/>
    <property type="project" value="UniProtKB-ARBA"/>
</dbReference>
<evidence type="ECO:0000256" key="11">
    <source>
        <dbReference type="ARBA" id="ARBA00023157"/>
    </source>
</evidence>
<dbReference type="FunFam" id="2.10.25.10:FF:000472">
    <property type="entry name" value="Uncharacterized protein, isoform A"/>
    <property type="match status" value="1"/>
</dbReference>
<feature type="disulfide bond" evidence="13">
    <location>
        <begin position="26"/>
        <end position="35"/>
    </location>
</feature>
<keyword evidence="5" id="KW-0732">Signal</keyword>
<dbReference type="GO" id="GO:0005509">
    <property type="term" value="F:calcium ion binding"/>
    <property type="evidence" value="ECO:0007669"/>
    <property type="project" value="InterPro"/>
</dbReference>
<dbReference type="InterPro" id="IPR051022">
    <property type="entry name" value="Notch_Cell-Fate_Det"/>
</dbReference>
<dbReference type="CDD" id="cd00054">
    <property type="entry name" value="EGF_CA"/>
    <property type="match status" value="12"/>
</dbReference>
<dbReference type="PRINTS" id="PR00010">
    <property type="entry name" value="EGFBLOOD"/>
</dbReference>
<dbReference type="PROSITE" id="PS50026">
    <property type="entry name" value="EGF_3"/>
    <property type="match status" value="12"/>
</dbReference>
<evidence type="ECO:0000256" key="9">
    <source>
        <dbReference type="ARBA" id="ARBA00022989"/>
    </source>
</evidence>
<feature type="disulfide bond" evidence="13">
    <location>
        <begin position="282"/>
        <end position="291"/>
    </location>
</feature>
<dbReference type="Pfam" id="PF00008">
    <property type="entry name" value="EGF"/>
    <property type="match status" value="7"/>
</dbReference>
<dbReference type="AlphaFoldDB" id="A0A7R8ZUL3"/>
<evidence type="ECO:0000256" key="13">
    <source>
        <dbReference type="PROSITE-ProRule" id="PRU00076"/>
    </source>
</evidence>
<evidence type="ECO:0000256" key="6">
    <source>
        <dbReference type="ARBA" id="ARBA00022737"/>
    </source>
</evidence>
<evidence type="ECO:0000256" key="12">
    <source>
        <dbReference type="ARBA" id="ARBA00023180"/>
    </source>
</evidence>
<name>A0A7R8ZUL3_9CRUS</name>
<keyword evidence="8" id="KW-0914">Notch signaling pathway</keyword>
<dbReference type="GO" id="GO:0016020">
    <property type="term" value="C:membrane"/>
    <property type="evidence" value="ECO:0007669"/>
    <property type="project" value="UniProtKB-SubCell"/>
</dbReference>
<evidence type="ECO:0000256" key="3">
    <source>
        <dbReference type="ARBA" id="ARBA00022536"/>
    </source>
</evidence>
<dbReference type="InterPro" id="IPR001007">
    <property type="entry name" value="VWF_dom"/>
</dbReference>
<comment type="caution">
    <text evidence="13">Lacks conserved residue(s) required for the propagation of feature annotation.</text>
</comment>
<dbReference type="SMART" id="SM00215">
    <property type="entry name" value="VWC_out"/>
    <property type="match status" value="1"/>
</dbReference>
<feature type="disulfide bond" evidence="13">
    <location>
        <begin position="140"/>
        <end position="149"/>
    </location>
</feature>
<dbReference type="GO" id="GO:0071944">
    <property type="term" value="C:cell periphery"/>
    <property type="evidence" value="ECO:0007669"/>
    <property type="project" value="UniProtKB-ARBA"/>
</dbReference>
<dbReference type="GO" id="GO:0022407">
    <property type="term" value="P:regulation of cell-cell adhesion"/>
    <property type="evidence" value="ECO:0007669"/>
    <property type="project" value="UniProtKB-ARBA"/>
</dbReference>
<keyword evidence="3 13" id="KW-0245">EGF-like domain</keyword>
<feature type="non-terminal residue" evidence="14">
    <location>
        <position position="1"/>
    </location>
</feature>
<dbReference type="InterPro" id="IPR026219">
    <property type="entry name" value="Jagged/Serrate"/>
</dbReference>
<dbReference type="InterPro" id="IPR018097">
    <property type="entry name" value="EGF_Ca-bd_CS"/>
</dbReference>
<keyword evidence="9" id="KW-1133">Transmembrane helix</keyword>
<dbReference type="FunFam" id="2.10.25.10:FF:000146">
    <property type="entry name" value="Putative neurogenic locus notch"/>
    <property type="match status" value="1"/>
</dbReference>
<gene>
    <name evidence="14" type="ORF">CTOB1V02_LOCUS10065</name>
</gene>
<dbReference type="FunFam" id="2.10.25.10:FF:000247">
    <property type="entry name" value="Delta/notch like EGF repeat containing"/>
    <property type="match status" value="1"/>
</dbReference>
<keyword evidence="7" id="KW-0106">Calcium</keyword>
<dbReference type="GO" id="GO:0120025">
    <property type="term" value="C:plasma membrane bounded cell projection"/>
    <property type="evidence" value="ECO:0007669"/>
    <property type="project" value="UniProtKB-ARBA"/>
</dbReference>
<feature type="disulfide bond" evidence="13">
    <location>
        <begin position="462"/>
        <end position="471"/>
    </location>
</feature>
<feature type="disulfide bond" evidence="13">
    <location>
        <begin position="424"/>
        <end position="433"/>
    </location>
</feature>
<feature type="disulfide bond" evidence="13">
    <location>
        <begin position="244"/>
        <end position="253"/>
    </location>
</feature>
<dbReference type="SMART" id="SM00179">
    <property type="entry name" value="EGF_CA"/>
    <property type="match status" value="12"/>
</dbReference>
<feature type="disulfide bond" evidence="13">
    <location>
        <begin position="102"/>
        <end position="111"/>
    </location>
</feature>
<sequence>IDDCSSSPCLHGGTCTDFLNGFECSCPPGRTGTRCEEDVDECSTNPCVHALSCINTDGDFICDCQEGWTGKRCHVNINDCAGHVCFNGGTSIDLIQECRCSCSPGFTGDNCETNVDECEGKPCWNGGECVDKLNGYHCICPVGYSGQHCEIDFDLCNPNPCGHGAPCFNMDGDYYCHCQSQWQGKNCTEERPKCTSPPCPAVDSCTVPIPSNESSLGYRLIPSSICGDHGRCVSLAGGQFSCTCDPGYTGHFCHQNIDDCTGNQCENGATCLDEINSYKCLCKEGWTGEHCAININECESNPCGANGKCIDSVADFVCECEGGWRGKRCHLWESHCDEDTCLNGGECVDLGDAFACHCPEGWAGSTCHRRKKESSRSCVSYSAFLFSLIFSRLVTPGVFEPCDSKPCLHGGTCVSAGANYSCLCKDGFKGKQCEENLDDCSPYPCYNGGLCKDGVNSFTCECPTGFTGPDCRLNVHQCASDPCAFGSTCQDIRPGEYVCHCPPGRTGLHCEEGWLSSPREIDWFRFRINCRCLILRSVIHGFFGRPCRRGSIIHPPNATWEEFCNTCQCMDGEVFCTRVDCGRGNCLPMGTSAEEKGSPVVCADQEQCLPVVNLACLSPPCHSWGECQRFKYDLELRGNLRCLPNAAVLDNGCATLDLLFQRDRLPVGTSVSSICSELQRFTSFLLFPSVERIHVECQMKDGFDDVIQIALASKESGLESNVTNVAQTLGILISRRRTDIPALMAVLEVQVETAVVSEEGGPANIYVILMLLAVSIIVALLVIVTFLLYRHRRARNRGNRHKCTKVDLAMEDVSNNQQNEENIKRVHNALKPLNTPNPNYTCLPKSKSLFDTGQATAESNFYRGVGKNGFPLRKTVSGLYESVPGPGGTGEGHGRFDAESIAKDKLQNAYRNSLRDSVNLSAIFCKPYNDFHGSISTDALDRHGYAFQANADQDLLRIYKSRPSWELKNNTTHAEDHSHSGGHSQSEVPSMDSRRVIHLASNSASRSSSTVMRIDSGTSGLDLIASKEVIV</sequence>
<dbReference type="SUPFAM" id="SSF57196">
    <property type="entry name" value="EGF/Laminin"/>
    <property type="match status" value="8"/>
</dbReference>
<keyword evidence="11 13" id="KW-1015">Disulfide bond</keyword>
<dbReference type="SUPFAM" id="SSF57184">
    <property type="entry name" value="Growth factor receptor domain"/>
    <property type="match status" value="1"/>
</dbReference>
<evidence type="ECO:0000256" key="1">
    <source>
        <dbReference type="ARBA" id="ARBA00004479"/>
    </source>
</evidence>
<evidence type="ECO:0000313" key="14">
    <source>
        <dbReference type="EMBL" id="CAD7232227.1"/>
    </source>
</evidence>
<dbReference type="GO" id="GO:0048568">
    <property type="term" value="P:embryonic organ development"/>
    <property type="evidence" value="ECO:0007669"/>
    <property type="project" value="UniProtKB-ARBA"/>
</dbReference>
<evidence type="ECO:0000256" key="8">
    <source>
        <dbReference type="ARBA" id="ARBA00022976"/>
    </source>
</evidence>
<evidence type="ECO:0000256" key="7">
    <source>
        <dbReference type="ARBA" id="ARBA00022837"/>
    </source>
</evidence>
<keyword evidence="12" id="KW-0325">Glycoprotein</keyword>
<protein>
    <submittedName>
        <fullName evidence="14">Uncharacterized protein</fullName>
    </submittedName>
</protein>
<dbReference type="PROSITE" id="PS00022">
    <property type="entry name" value="EGF_1"/>
    <property type="match status" value="12"/>
</dbReference>
<dbReference type="Pfam" id="PF12661">
    <property type="entry name" value="hEGF"/>
    <property type="match status" value="4"/>
</dbReference>
<keyword evidence="2" id="KW-0217">Developmental protein</keyword>
<evidence type="ECO:0000256" key="2">
    <source>
        <dbReference type="ARBA" id="ARBA00022473"/>
    </source>
</evidence>
<feature type="disulfide bond" evidence="13">
    <location>
        <begin position="178"/>
        <end position="187"/>
    </location>
</feature>
<dbReference type="FunFam" id="2.10.25.10:FF:000061">
    <property type="entry name" value="Delta-like protein"/>
    <property type="match status" value="2"/>
</dbReference>
<dbReference type="GO" id="GO:0005112">
    <property type="term" value="F:Notch binding"/>
    <property type="evidence" value="ECO:0007669"/>
    <property type="project" value="InterPro"/>
</dbReference>
<keyword evidence="6" id="KW-0677">Repeat</keyword>
<dbReference type="OrthoDB" id="283575at2759"/>
<dbReference type="GO" id="GO:0007219">
    <property type="term" value="P:Notch signaling pathway"/>
    <property type="evidence" value="ECO:0007669"/>
    <property type="project" value="UniProtKB-KW"/>
</dbReference>
<evidence type="ECO:0000256" key="5">
    <source>
        <dbReference type="ARBA" id="ARBA00022729"/>
    </source>
</evidence>
<dbReference type="SMART" id="SM00181">
    <property type="entry name" value="EGF"/>
    <property type="match status" value="12"/>
</dbReference>
<dbReference type="InterPro" id="IPR013032">
    <property type="entry name" value="EGF-like_CS"/>
</dbReference>